<dbReference type="RefSeq" id="WP_106160495.1">
    <property type="nucleotide sequence ID" value="NZ_PVTT01000002.1"/>
</dbReference>
<gene>
    <name evidence="5" type="ORF">BCF33_1694</name>
</gene>
<sequence length="146" mass="16460">MQDEHQTQDEANREEGMEGPQEKLPAEAEGGEPTRSRPTFRPRCDIVETDEGLVILADMPGAKADTLDVSIERRELTIRAEVEDHAPEGMDLALREYRVGDWERRFRIPVEIDADRIEAKLRDGVLTLTLPRAEEAQARRVEVGAG</sequence>
<dbReference type="EMBL" id="PVTT01000002">
    <property type="protein sequence ID" value="PRY92833.1"/>
    <property type="molecule type" value="Genomic_DNA"/>
</dbReference>
<dbReference type="Proteomes" id="UP000238801">
    <property type="component" value="Unassembled WGS sequence"/>
</dbReference>
<dbReference type="PANTHER" id="PTHR11527">
    <property type="entry name" value="HEAT-SHOCK PROTEIN 20 FAMILY MEMBER"/>
    <property type="match status" value="1"/>
</dbReference>
<dbReference type="Pfam" id="PF00011">
    <property type="entry name" value="HSP20"/>
    <property type="match status" value="1"/>
</dbReference>
<dbReference type="SUPFAM" id="SSF49764">
    <property type="entry name" value="HSP20-like chaperones"/>
    <property type="match status" value="1"/>
</dbReference>
<proteinExistence type="inferred from homology"/>
<dbReference type="InterPro" id="IPR031107">
    <property type="entry name" value="Small_HSP"/>
</dbReference>
<evidence type="ECO:0000313" key="6">
    <source>
        <dbReference type="Proteomes" id="UP000238801"/>
    </source>
</evidence>
<reference evidence="5 6" key="1">
    <citation type="submission" date="2018-03" db="EMBL/GenBank/DDBJ databases">
        <title>Genomic Encyclopedia of Archaeal and Bacterial Type Strains, Phase II (KMG-II): from individual species to whole genera.</title>
        <authorList>
            <person name="Goeker M."/>
        </authorList>
    </citation>
    <scope>NUCLEOTIDE SEQUENCE [LARGE SCALE GENOMIC DNA]</scope>
    <source>
        <strain evidence="5 6">DSM 29318</strain>
    </source>
</reference>
<evidence type="ECO:0000313" key="5">
    <source>
        <dbReference type="EMBL" id="PRY92833.1"/>
    </source>
</evidence>
<feature type="compositionally biased region" description="Basic and acidic residues" evidence="3">
    <location>
        <begin position="1"/>
        <end position="26"/>
    </location>
</feature>
<organism evidence="5 6">
    <name type="scientific">Hasllibacter halocynthiae</name>
    <dbReference type="NCBI Taxonomy" id="595589"/>
    <lineage>
        <taxon>Bacteria</taxon>
        <taxon>Pseudomonadati</taxon>
        <taxon>Pseudomonadota</taxon>
        <taxon>Alphaproteobacteria</taxon>
        <taxon>Rhodobacterales</taxon>
        <taxon>Roseobacteraceae</taxon>
        <taxon>Hasllibacter</taxon>
    </lineage>
</organism>
<dbReference type="InterPro" id="IPR008978">
    <property type="entry name" value="HSP20-like_chaperone"/>
</dbReference>
<name>A0A2T0X1K4_9RHOB</name>
<evidence type="ECO:0000256" key="1">
    <source>
        <dbReference type="PROSITE-ProRule" id="PRU00285"/>
    </source>
</evidence>
<keyword evidence="6" id="KW-1185">Reference proteome</keyword>
<comment type="similarity">
    <text evidence="1 2">Belongs to the small heat shock protein (HSP20) family.</text>
</comment>
<protein>
    <submittedName>
        <fullName evidence="5">HSP20 family molecular chaperone IbpA</fullName>
    </submittedName>
</protein>
<feature type="region of interest" description="Disordered" evidence="3">
    <location>
        <begin position="1"/>
        <end position="44"/>
    </location>
</feature>
<dbReference type="PROSITE" id="PS01031">
    <property type="entry name" value="SHSP"/>
    <property type="match status" value="1"/>
</dbReference>
<evidence type="ECO:0000256" key="2">
    <source>
        <dbReference type="RuleBase" id="RU003616"/>
    </source>
</evidence>
<dbReference type="AlphaFoldDB" id="A0A2T0X1K4"/>
<evidence type="ECO:0000259" key="4">
    <source>
        <dbReference type="PROSITE" id="PS01031"/>
    </source>
</evidence>
<dbReference type="Gene3D" id="2.60.40.790">
    <property type="match status" value="1"/>
</dbReference>
<comment type="caution">
    <text evidence="5">The sequence shown here is derived from an EMBL/GenBank/DDBJ whole genome shotgun (WGS) entry which is preliminary data.</text>
</comment>
<dbReference type="OrthoDB" id="9792695at2"/>
<evidence type="ECO:0000256" key="3">
    <source>
        <dbReference type="SAM" id="MobiDB-lite"/>
    </source>
</evidence>
<feature type="domain" description="SHSP" evidence="4">
    <location>
        <begin position="35"/>
        <end position="146"/>
    </location>
</feature>
<dbReference type="InterPro" id="IPR002068">
    <property type="entry name" value="A-crystallin/Hsp20_dom"/>
</dbReference>
<dbReference type="CDD" id="cd06464">
    <property type="entry name" value="ACD_sHsps-like"/>
    <property type="match status" value="1"/>
</dbReference>
<accession>A0A2T0X1K4</accession>